<feature type="domain" description="Thioredoxin" evidence="1">
    <location>
        <begin position="56"/>
        <end position="201"/>
    </location>
</feature>
<accession>A0A7Y7XJH9</accession>
<protein>
    <submittedName>
        <fullName evidence="2">Thioredoxin family protein</fullName>
    </submittedName>
</protein>
<dbReference type="InterPro" id="IPR000866">
    <property type="entry name" value="AhpC/TSA"/>
</dbReference>
<evidence type="ECO:0000313" key="3">
    <source>
        <dbReference type="Proteomes" id="UP000539985"/>
    </source>
</evidence>
<dbReference type="Proteomes" id="UP000539985">
    <property type="component" value="Unassembled WGS sequence"/>
</dbReference>
<dbReference type="InterPro" id="IPR050553">
    <property type="entry name" value="Thioredoxin_ResA/DsbE_sf"/>
</dbReference>
<dbReference type="GO" id="GO:0016209">
    <property type="term" value="F:antioxidant activity"/>
    <property type="evidence" value="ECO:0007669"/>
    <property type="project" value="InterPro"/>
</dbReference>
<name>A0A7Y7XJH9_9PSED</name>
<dbReference type="Gene3D" id="3.40.30.10">
    <property type="entry name" value="Glutaredoxin"/>
    <property type="match status" value="1"/>
</dbReference>
<dbReference type="InterPro" id="IPR036249">
    <property type="entry name" value="Thioredoxin-like_sf"/>
</dbReference>
<dbReference type="SUPFAM" id="SSF52833">
    <property type="entry name" value="Thioredoxin-like"/>
    <property type="match status" value="1"/>
</dbReference>
<proteinExistence type="predicted"/>
<dbReference type="PROSITE" id="PS51352">
    <property type="entry name" value="THIOREDOXIN_2"/>
    <property type="match status" value="1"/>
</dbReference>
<organism evidence="2 3">
    <name type="scientific">Pseudomonas gingeri</name>
    <dbReference type="NCBI Taxonomy" id="117681"/>
    <lineage>
        <taxon>Bacteria</taxon>
        <taxon>Pseudomonadati</taxon>
        <taxon>Pseudomonadota</taxon>
        <taxon>Gammaproteobacteria</taxon>
        <taxon>Pseudomonadales</taxon>
        <taxon>Pseudomonadaceae</taxon>
        <taxon>Pseudomonas</taxon>
    </lineage>
</organism>
<reference evidence="2 3" key="1">
    <citation type="submission" date="2020-04" db="EMBL/GenBank/DDBJ databases">
        <title>Molecular characterization of pseudomonads from Agaricus bisporus reveal novel blotch 2 pathogens in Western Europe.</title>
        <authorList>
            <person name="Taparia T."/>
            <person name="Krijger M."/>
            <person name="Haynes E."/>
            <person name="Elpinstone J.G."/>
            <person name="Noble R."/>
            <person name="Van Der Wolf J."/>
        </authorList>
    </citation>
    <scope>NUCLEOTIDE SEQUENCE [LARGE SCALE GENOMIC DNA]</scope>
    <source>
        <strain evidence="2 3">H7001</strain>
    </source>
</reference>
<sequence length="213" mass="23440">MAGLRRVAGYTAVLAALVIAGGAGTSSRVSERIEQGLLRTVSTVTDYIVARVSAQSAVERPMPSLSGAVEWLNSEPLSRESLRGKVVLVDFWTYECINCLHTLPYVNQWAKKYAGDGLVVIGVHTPEYAEEKIPDNVRRQVKRLGIDYPVAVDSDYKIWHAFDNQYWPAHYLIDAKGQVRYSHFGEGAYAEQEAAIQVLLEEAKAAGSVDNPG</sequence>
<evidence type="ECO:0000259" key="1">
    <source>
        <dbReference type="PROSITE" id="PS51352"/>
    </source>
</evidence>
<dbReference type="PANTHER" id="PTHR42852:SF13">
    <property type="entry name" value="PROTEIN DIPZ"/>
    <property type="match status" value="1"/>
</dbReference>
<dbReference type="GO" id="GO:0016491">
    <property type="term" value="F:oxidoreductase activity"/>
    <property type="evidence" value="ECO:0007669"/>
    <property type="project" value="InterPro"/>
</dbReference>
<dbReference type="CDD" id="cd03012">
    <property type="entry name" value="TlpA_like_DipZ_like"/>
    <property type="match status" value="1"/>
</dbReference>
<dbReference type="EMBL" id="JACAQB010000028">
    <property type="protein sequence ID" value="NWC00034.1"/>
    <property type="molecule type" value="Genomic_DNA"/>
</dbReference>
<dbReference type="AlphaFoldDB" id="A0A7Y7XJH9"/>
<evidence type="ECO:0000313" key="2">
    <source>
        <dbReference type="EMBL" id="NWC00034.1"/>
    </source>
</evidence>
<gene>
    <name evidence="2" type="ORF">HX882_29595</name>
</gene>
<dbReference type="Pfam" id="PF00578">
    <property type="entry name" value="AhpC-TSA"/>
    <property type="match status" value="1"/>
</dbReference>
<dbReference type="InterPro" id="IPR013766">
    <property type="entry name" value="Thioredoxin_domain"/>
</dbReference>
<dbReference type="PANTHER" id="PTHR42852">
    <property type="entry name" value="THIOL:DISULFIDE INTERCHANGE PROTEIN DSBE"/>
    <property type="match status" value="1"/>
</dbReference>
<comment type="caution">
    <text evidence="2">The sequence shown here is derived from an EMBL/GenBank/DDBJ whole genome shotgun (WGS) entry which is preliminary data.</text>
</comment>